<evidence type="ECO:0000256" key="1">
    <source>
        <dbReference type="ARBA" id="ARBA00023015"/>
    </source>
</evidence>
<feature type="compositionally biased region" description="Low complexity" evidence="6">
    <location>
        <begin position="426"/>
        <end position="445"/>
    </location>
</feature>
<keyword evidence="4 5" id="KW-0539">Nucleus</keyword>
<evidence type="ECO:0000256" key="2">
    <source>
        <dbReference type="ARBA" id="ARBA00023125"/>
    </source>
</evidence>
<accession>A0A9I9CH00</accession>
<comment type="domain">
    <text evidence="5">The PPC domain mediates interactions between AHL proteins.</text>
</comment>
<dbReference type="Gene3D" id="3.30.1330.80">
    <property type="entry name" value="Hypothetical protein, similar to alpha- acetolactate decarboxylase, domain 2"/>
    <property type="match status" value="1"/>
</dbReference>
<comment type="function">
    <text evidence="5">Transcription factor that specifically binds AT-rich DNA sequences related to the nuclear matrix attachment regions (MARs).</text>
</comment>
<evidence type="ECO:0000256" key="3">
    <source>
        <dbReference type="ARBA" id="ARBA00023163"/>
    </source>
</evidence>
<feature type="domain" description="PPC" evidence="7">
    <location>
        <begin position="237"/>
        <end position="413"/>
    </location>
</feature>
<name>A0A9I9CH00_CUCME</name>
<dbReference type="PANTHER" id="PTHR31500">
    <property type="entry name" value="AT-HOOK MOTIF NUCLEAR-LOCALIZED PROTEIN 9"/>
    <property type="match status" value="1"/>
</dbReference>
<dbReference type="AlphaFoldDB" id="A0A9I9CH00"/>
<evidence type="ECO:0000313" key="8">
    <source>
        <dbReference type="EnsemblPlants" id="MELO3C003404.2.1"/>
    </source>
</evidence>
<dbReference type="SUPFAM" id="SSF117856">
    <property type="entry name" value="AF0104/ALDC/Ptd012-like"/>
    <property type="match status" value="1"/>
</dbReference>
<dbReference type="Pfam" id="PF03479">
    <property type="entry name" value="PCC"/>
    <property type="match status" value="1"/>
</dbReference>
<dbReference type="InterPro" id="IPR005175">
    <property type="entry name" value="PPC_dom"/>
</dbReference>
<dbReference type="GO" id="GO:0005634">
    <property type="term" value="C:nucleus"/>
    <property type="evidence" value="ECO:0007669"/>
    <property type="project" value="UniProtKB-SubCell"/>
</dbReference>
<dbReference type="InterPro" id="IPR039605">
    <property type="entry name" value="AHL"/>
</dbReference>
<evidence type="ECO:0000256" key="6">
    <source>
        <dbReference type="SAM" id="MobiDB-lite"/>
    </source>
</evidence>
<feature type="region of interest" description="Disordered" evidence="6">
    <location>
        <begin position="426"/>
        <end position="463"/>
    </location>
</feature>
<evidence type="ECO:0000259" key="7">
    <source>
        <dbReference type="PROSITE" id="PS51742"/>
    </source>
</evidence>
<feature type="region of interest" description="Disordered" evidence="6">
    <location>
        <begin position="136"/>
        <end position="217"/>
    </location>
</feature>
<reference evidence="8" key="1">
    <citation type="submission" date="2023-03" db="UniProtKB">
        <authorList>
            <consortium name="EnsemblPlants"/>
        </authorList>
    </citation>
    <scope>IDENTIFICATION</scope>
</reference>
<keyword evidence="3 5" id="KW-0804">Transcription</keyword>
<dbReference type="Gramene" id="MELO3C003404.2.1">
    <property type="protein sequence ID" value="MELO3C003404.2.1"/>
    <property type="gene ID" value="MELO3C003404.2"/>
</dbReference>
<protein>
    <recommendedName>
        <fullName evidence="5">AT-hook motif nuclear-localized protein</fullName>
    </recommendedName>
</protein>
<dbReference type="EnsemblPlants" id="MELO3C003404.2.1">
    <property type="protein sequence ID" value="MELO3C003404.2.1"/>
    <property type="gene ID" value="MELO3C003404.2"/>
</dbReference>
<keyword evidence="2 5" id="KW-0238">DNA-binding</keyword>
<evidence type="ECO:0000256" key="4">
    <source>
        <dbReference type="ARBA" id="ARBA00023242"/>
    </source>
</evidence>
<dbReference type="PROSITE" id="PS51742">
    <property type="entry name" value="PPC"/>
    <property type="match status" value="1"/>
</dbReference>
<comment type="subcellular location">
    <subcellularLocation>
        <location evidence="5">Nucleus</location>
    </subcellularLocation>
</comment>
<dbReference type="GO" id="GO:0003680">
    <property type="term" value="F:minor groove of adenine-thymine-rich DNA binding"/>
    <property type="evidence" value="ECO:0007669"/>
    <property type="project" value="UniProtKB-UniRule"/>
</dbReference>
<proteinExistence type="predicted"/>
<keyword evidence="1 5" id="KW-0805">Transcription regulation</keyword>
<dbReference type="PANTHER" id="PTHR31500:SF51">
    <property type="entry name" value="AT-HOOK MOTIF NUCLEAR-LOCALIZED PROTEIN 8"/>
    <property type="match status" value="1"/>
</dbReference>
<dbReference type="CDD" id="cd11378">
    <property type="entry name" value="DUF296"/>
    <property type="match status" value="1"/>
</dbReference>
<organism evidence="8">
    <name type="scientific">Cucumis melo</name>
    <name type="common">Muskmelon</name>
    <dbReference type="NCBI Taxonomy" id="3656"/>
    <lineage>
        <taxon>Eukaryota</taxon>
        <taxon>Viridiplantae</taxon>
        <taxon>Streptophyta</taxon>
        <taxon>Embryophyta</taxon>
        <taxon>Tracheophyta</taxon>
        <taxon>Spermatophyta</taxon>
        <taxon>Magnoliopsida</taxon>
        <taxon>eudicotyledons</taxon>
        <taxon>Gunneridae</taxon>
        <taxon>Pentapetalae</taxon>
        <taxon>rosids</taxon>
        <taxon>fabids</taxon>
        <taxon>Cucurbitales</taxon>
        <taxon>Cucurbitaceae</taxon>
        <taxon>Benincaseae</taxon>
        <taxon>Cucumis</taxon>
    </lineage>
</organism>
<evidence type="ECO:0000256" key="5">
    <source>
        <dbReference type="RuleBase" id="RU367031"/>
    </source>
</evidence>
<sequence length="481" mass="50945">FISTSLKLPFTISFFFTQKFLIFKELIRTTQEQQESLYSQFTNFLFLDPLFLLSFFFPLMDSLDTPPPPLSAPSNMAIGGQTAYSPANNNASSTIALNQPSAQMIPPSSRFPFNHPVIPPSSVPLDSLNVSPYDGSHSANFNVDSGKKRRGRPRKYAPDANNIALGLAPTPTVGSSVPHGDLSATPDSEQPARKTRGRPPGSGKKQSNSIGSGGTGFTPHVLLAKPGEYLGWDADNFEVERLIGRNMGSLQDVAAKILSFSQQGPRTVFILSANGTLSNATLRHSASSGGSVSYEWLIDMVSKVRQKPYLPAKTEFFIFRSALFLAQVALLGHYDIISLSGSFLLSENNGTRSRTGGLSVLLAGSNGQVLGGGVAGMLMASSQVQVIVGSFLEDDKKSNTSMLNSGTSSAPSQMINFGGGGGGGLAAAAASPPSLGGSSGESSGENGDSPLNNRHPGMFNNSSQPIHNIQMYQLWAGQTQQ</sequence>